<sequence>MMAVLPALAARPPLAPGAAANMNGAYVVATGTSAPGTDPVVLFPDSYASKGHEYFDVYAPEIATHYGENFWTDQGENPLPDHIVQRFKGKTMAITGYEQDQVMVSPMGSPGIDPAKDVSVPINWAYNHHYMGWMTGEHSEMKYLANPDPADVSAHGSPAQWVAVDRPSASLRADPSIPTKQMFSEGNGGESRKSFHGYPAGFAQLIDSPTHWHLTPMQLDTRPRACGVTPSDLHRCVKFAPSTEPRQARYGRPVRASNYSAILECPCNSRFGGDAAFYPAARTKQVARKYTALGGGVCAAGRALQTAADCWRAAVGLGLSPRRLANATASDPAAPAGCYVVQHASGDATVTFNAAGGGACPHASPRRGDATSAVGVRFQLSLDSAPAGGNATIILSGPADVWFGVGLRAVQMADQPYTLVASASGVVERQIGTCGSEAEHCPGDALAPSLTLHSNTVADGVRTLVLSRPFRGATAKHYTFDPSTDTVLPFISAIGSSATFAYHAAHAASSVLLLAPPSLPTCLCDGGTTGQLCETNGTGCVSFTKRCTLPYDGVPGHEGGDLLQQHNPTCTSASYAGGLRCCGHRRILLDADQDPGTELLRYHMKFRFWFEEYSPPNGTAAPSHYDLPRYYYQTEGWAGEYDVPPAFRRDPPIPGYPDWPASNSTALHLTPGSTCTGRCPDGDDCECIHTITYHWQISNVSMLYAGGHCHAPSCIGIELWKNDTGVPQLLCNQTTRYGSGEVQKDKFDEAGYLVLPPCLWGSKRERLQPPIFLAEGTPIFSVKRNRNTHTGHYGEMASWQMRGVPFDTATRPMPALA</sequence>
<accession>A0AB34JGN1</accession>
<dbReference type="AlphaFoldDB" id="A0AB34JGN1"/>
<keyword evidence="2" id="KW-1185">Reference proteome</keyword>
<evidence type="ECO:0000313" key="2">
    <source>
        <dbReference type="Proteomes" id="UP001515480"/>
    </source>
</evidence>
<evidence type="ECO:0000313" key="1">
    <source>
        <dbReference type="EMBL" id="KAL1520060.1"/>
    </source>
</evidence>
<dbReference type="Proteomes" id="UP001515480">
    <property type="component" value="Unassembled WGS sequence"/>
</dbReference>
<dbReference type="EMBL" id="JBGBPQ010000009">
    <property type="protein sequence ID" value="KAL1520060.1"/>
    <property type="molecule type" value="Genomic_DNA"/>
</dbReference>
<organism evidence="1 2">
    <name type="scientific">Prymnesium parvum</name>
    <name type="common">Toxic golden alga</name>
    <dbReference type="NCBI Taxonomy" id="97485"/>
    <lineage>
        <taxon>Eukaryota</taxon>
        <taxon>Haptista</taxon>
        <taxon>Haptophyta</taxon>
        <taxon>Prymnesiophyceae</taxon>
        <taxon>Prymnesiales</taxon>
        <taxon>Prymnesiaceae</taxon>
        <taxon>Prymnesium</taxon>
    </lineage>
</organism>
<reference evidence="1 2" key="1">
    <citation type="journal article" date="2024" name="Science">
        <title>Giant polyketide synthase enzymes in the biosynthesis of giant marine polyether toxins.</title>
        <authorList>
            <person name="Fallon T.R."/>
            <person name="Shende V.V."/>
            <person name="Wierzbicki I.H."/>
            <person name="Pendleton A.L."/>
            <person name="Watervoot N.F."/>
            <person name="Auber R.P."/>
            <person name="Gonzalez D.J."/>
            <person name="Wisecaver J.H."/>
            <person name="Moore B.S."/>
        </authorList>
    </citation>
    <scope>NUCLEOTIDE SEQUENCE [LARGE SCALE GENOMIC DNA]</scope>
    <source>
        <strain evidence="1 2">12B1</strain>
    </source>
</reference>
<name>A0AB34JGN1_PRYPA</name>
<gene>
    <name evidence="1" type="ORF">AB1Y20_023535</name>
</gene>
<proteinExistence type="predicted"/>
<protein>
    <submittedName>
        <fullName evidence="1">Uncharacterized protein</fullName>
    </submittedName>
</protein>
<comment type="caution">
    <text evidence="1">The sequence shown here is derived from an EMBL/GenBank/DDBJ whole genome shotgun (WGS) entry which is preliminary data.</text>
</comment>